<dbReference type="SMART" id="SM00761">
    <property type="entry name" value="HDAC_interact"/>
    <property type="match status" value="1"/>
</dbReference>
<keyword evidence="5" id="KW-0804">Transcription</keyword>
<evidence type="ECO:0000256" key="8">
    <source>
        <dbReference type="SAM" id="MobiDB-lite"/>
    </source>
</evidence>
<dbReference type="Gene3D" id="1.20.1160.11">
    <property type="entry name" value="Paired amphipathic helix"/>
    <property type="match status" value="3"/>
</dbReference>
<feature type="domain" description="Histone deacetylase interacting" evidence="9">
    <location>
        <begin position="378"/>
        <end position="478"/>
    </location>
</feature>
<dbReference type="GO" id="GO:0000118">
    <property type="term" value="C:histone deacetylase complex"/>
    <property type="evidence" value="ECO:0007669"/>
    <property type="project" value="TreeGrafter"/>
</dbReference>
<evidence type="ECO:0000256" key="2">
    <source>
        <dbReference type="ARBA" id="ARBA00022491"/>
    </source>
</evidence>
<evidence type="ECO:0000256" key="4">
    <source>
        <dbReference type="ARBA" id="ARBA00023015"/>
    </source>
</evidence>
<dbReference type="FunFam" id="1.20.1160.11:FF:000002">
    <property type="entry name" value="Paired amphipathic helix protein SIN3"/>
    <property type="match status" value="1"/>
</dbReference>
<proteinExistence type="predicted"/>
<dbReference type="PROSITE" id="PS51477">
    <property type="entry name" value="PAH"/>
    <property type="match status" value="3"/>
</dbReference>
<protein>
    <recommendedName>
        <fullName evidence="9">Histone deacetylase interacting domain-containing protein</fullName>
    </recommendedName>
</protein>
<dbReference type="InterPro" id="IPR031693">
    <property type="entry name" value="Sin3_C"/>
</dbReference>
<keyword evidence="6 7" id="KW-0539">Nucleus</keyword>
<gene>
    <name evidence="10" type="ORF">WJX84_003538</name>
</gene>
<evidence type="ECO:0000256" key="6">
    <source>
        <dbReference type="ARBA" id="ARBA00023242"/>
    </source>
</evidence>
<dbReference type="FunFam" id="1.20.1160.11:FF:000001">
    <property type="entry name" value="Paired amphipathic helix protein Sin3"/>
    <property type="match status" value="1"/>
</dbReference>
<evidence type="ECO:0000313" key="11">
    <source>
        <dbReference type="Proteomes" id="UP001485043"/>
    </source>
</evidence>
<evidence type="ECO:0000259" key="9">
    <source>
        <dbReference type="SMART" id="SM00761"/>
    </source>
</evidence>
<organism evidence="10 11">
    <name type="scientific">Apatococcus fuscideae</name>
    <dbReference type="NCBI Taxonomy" id="2026836"/>
    <lineage>
        <taxon>Eukaryota</taxon>
        <taxon>Viridiplantae</taxon>
        <taxon>Chlorophyta</taxon>
        <taxon>core chlorophytes</taxon>
        <taxon>Trebouxiophyceae</taxon>
        <taxon>Chlorellales</taxon>
        <taxon>Chlorellaceae</taxon>
        <taxon>Apatococcus</taxon>
    </lineage>
</organism>
<feature type="region of interest" description="Disordered" evidence="8">
    <location>
        <begin position="708"/>
        <end position="760"/>
    </location>
</feature>
<dbReference type="Proteomes" id="UP001485043">
    <property type="component" value="Unassembled WGS sequence"/>
</dbReference>
<feature type="compositionally biased region" description="Basic and acidic residues" evidence="8">
    <location>
        <begin position="245"/>
        <end position="267"/>
    </location>
</feature>
<dbReference type="Pfam" id="PF08295">
    <property type="entry name" value="Sin3_corepress"/>
    <property type="match status" value="1"/>
</dbReference>
<comment type="caution">
    <text evidence="10">The sequence shown here is derived from an EMBL/GenBank/DDBJ whole genome shotgun (WGS) entry which is preliminary data.</text>
</comment>
<dbReference type="GO" id="GO:0003714">
    <property type="term" value="F:transcription corepressor activity"/>
    <property type="evidence" value="ECO:0007669"/>
    <property type="project" value="InterPro"/>
</dbReference>
<evidence type="ECO:0000256" key="5">
    <source>
        <dbReference type="ARBA" id="ARBA00023163"/>
    </source>
</evidence>
<dbReference type="InterPro" id="IPR036600">
    <property type="entry name" value="PAH_sf"/>
</dbReference>
<feature type="region of interest" description="Disordered" evidence="8">
    <location>
        <begin position="1"/>
        <end position="38"/>
    </location>
</feature>
<accession>A0AAW1TA41</accession>
<evidence type="ECO:0000256" key="1">
    <source>
        <dbReference type="ARBA" id="ARBA00004123"/>
    </source>
</evidence>
<evidence type="ECO:0000256" key="7">
    <source>
        <dbReference type="PROSITE-ProRule" id="PRU00810"/>
    </source>
</evidence>
<evidence type="ECO:0000256" key="3">
    <source>
        <dbReference type="ARBA" id="ARBA00022737"/>
    </source>
</evidence>
<dbReference type="Pfam" id="PF16879">
    <property type="entry name" value="Sin3a_C"/>
    <property type="match status" value="1"/>
</dbReference>
<dbReference type="PANTHER" id="PTHR12346">
    <property type="entry name" value="SIN3B-RELATED"/>
    <property type="match status" value="1"/>
</dbReference>
<dbReference type="InterPro" id="IPR003822">
    <property type="entry name" value="PAH"/>
</dbReference>
<dbReference type="AlphaFoldDB" id="A0AAW1TA41"/>
<dbReference type="EMBL" id="JALJOV010000214">
    <property type="protein sequence ID" value="KAK9865821.1"/>
    <property type="molecule type" value="Genomic_DNA"/>
</dbReference>
<dbReference type="Pfam" id="PF02671">
    <property type="entry name" value="PAH"/>
    <property type="match status" value="3"/>
</dbReference>
<name>A0AAW1TA41_9CHLO</name>
<dbReference type="InterPro" id="IPR013194">
    <property type="entry name" value="HDAC_interact_dom"/>
</dbReference>
<dbReference type="SUPFAM" id="SSF47762">
    <property type="entry name" value="PAH2 domain"/>
    <property type="match status" value="3"/>
</dbReference>
<dbReference type="PANTHER" id="PTHR12346:SF0">
    <property type="entry name" value="SIN3A, ISOFORM G"/>
    <property type="match status" value="1"/>
</dbReference>
<keyword evidence="2" id="KW-0678">Repressor</keyword>
<dbReference type="FunFam" id="1.20.1160.11:FF:000003">
    <property type="entry name" value="Paired amphipathic helix SIN3-like protein"/>
    <property type="match status" value="1"/>
</dbReference>
<feature type="compositionally biased region" description="Acidic residues" evidence="8">
    <location>
        <begin position="728"/>
        <end position="748"/>
    </location>
</feature>
<dbReference type="InterPro" id="IPR039774">
    <property type="entry name" value="Sin3-like"/>
</dbReference>
<dbReference type="GO" id="GO:0000785">
    <property type="term" value="C:chromatin"/>
    <property type="evidence" value="ECO:0007669"/>
    <property type="project" value="TreeGrafter"/>
</dbReference>
<dbReference type="GO" id="GO:0000122">
    <property type="term" value="P:negative regulation of transcription by RNA polymerase II"/>
    <property type="evidence" value="ECO:0007669"/>
    <property type="project" value="TreeGrafter"/>
</dbReference>
<comment type="subcellular location">
    <subcellularLocation>
        <location evidence="1 7">Nucleus</location>
    </subcellularLocation>
</comment>
<evidence type="ECO:0000313" key="10">
    <source>
        <dbReference type="EMBL" id="KAK9865821.1"/>
    </source>
</evidence>
<keyword evidence="3" id="KW-0677">Repeat</keyword>
<reference evidence="10 11" key="1">
    <citation type="journal article" date="2024" name="Nat. Commun.">
        <title>Phylogenomics reveals the evolutionary origins of lichenization in chlorophyte algae.</title>
        <authorList>
            <person name="Puginier C."/>
            <person name="Libourel C."/>
            <person name="Otte J."/>
            <person name="Skaloud P."/>
            <person name="Haon M."/>
            <person name="Grisel S."/>
            <person name="Petersen M."/>
            <person name="Berrin J.G."/>
            <person name="Delaux P.M."/>
            <person name="Dal Grande F."/>
            <person name="Keller J."/>
        </authorList>
    </citation>
    <scope>NUCLEOTIDE SEQUENCE [LARGE SCALE GENOMIC DNA]</scope>
    <source>
        <strain evidence="10 11">SAG 2523</strain>
    </source>
</reference>
<sequence>MALKRAHDGPSGGGGKRPASGLHRASMPPVGPMMPGQGRLTTSDALSYLRNVKVKFQDRKDIYDTFLEIMKEFKAQRINTEGVIERVKELFAGHRELILGFNTFLPKGYEITLPPEEERKTAVEFDQAINYVNKIKTRFANDERVYKAFLEILNMYRKGQKNITNVYEEVAGLFRRHDDLLQEFTYFLPDSTAPAAQHQARLARQGRGGAPMLMRHPQAHSRTASDVPMTEAQVVRKMNQRKSARKAEDSIRRQAAGEEGEDMRGPRGHLAREMGFFERVKKRLADKVQYQDFLKCLNLFAQDICSRNELSAAIHDVLGRFPDLTNGFHEFIARCEASDMSGAAMFGKATLKDIQKMKGADLSQRYLLKPISELDHAGWERSTPSYVKLPKEYPKIRADGRTALGKSLLNDMWCSVTFGSEDYSFKHMRKNQYEEALFRCEDDRFDLDMHIETNASAKAALQPINLALMHMEAEDRANFRIEDSPLRAIHYTAIKRVYGERGAEIVDLLKQNPGVAVPVVLSRLEQKHEEWKKERERMNKIWSRVFDNNYHKSLDHRSFYFKQTDKRNLGTKAMLAEIRELGEKFKVQDDVPEALGATYPFSARLRPFLTLDCTDRDVHNDVYKVIKHWVGTTDSADKLLDIWTSFVETFFGLPQRPKEEQAGQVEETSVEDLAKATLGNLHAAAMSENGGGDSEQPSRSHALTDALGTEAGSGLTGRTGPIIKGGEDGDPMDTEAGDSDLDQEEEGENAQQEANQGDPSRIMYGNEAFFVFFRLHHHLYDRLRKARECAQARAAQTFLERRQQQAIEQTLDTSQFEDSCRALLGTNSYVLFTLEKLVARLMKHLQTMLSEDVSCKLFDLWKYESARGAGYTDAVNYANAHVILHDDTCFRFESRADDKLTIQQLFVDKSEVAGGIVPAGFSEYLRTFTEMPAGARAVDTSGRTALPYLPRTLPHMTPATMEEQSAILLATAMLHNGLECKVATTTSKVSYVLNTEDVFLRKQRQKKRPSSAALKAKADRMLHWMSQRFRANITHGRPSNIRM</sequence>
<keyword evidence="11" id="KW-1185">Reference proteome</keyword>
<feature type="region of interest" description="Disordered" evidence="8">
    <location>
        <begin position="238"/>
        <end position="267"/>
    </location>
</feature>
<keyword evidence="4" id="KW-0805">Transcription regulation</keyword>